<evidence type="ECO:0000313" key="2">
    <source>
        <dbReference type="EMBL" id="QTC46996.1"/>
    </source>
</evidence>
<accession>A0A224AME7</accession>
<reference evidence="1" key="1">
    <citation type="submission" date="2017-01" db="EMBL/GenBank/DDBJ databases">
        <title>A novel genetic locus determining virulence of Pantoea ananatis.</title>
        <authorList>
            <person name="Takikawa Y."/>
            <person name="Kubota Y."/>
        </authorList>
    </citation>
    <scope>NUCLEOTIDE SEQUENCE</scope>
    <source>
        <strain evidence="1">SUPP2219</strain>
    </source>
</reference>
<organism evidence="1">
    <name type="scientific">Pantoea ananas</name>
    <name type="common">Erwinia uredovora</name>
    <dbReference type="NCBI Taxonomy" id="553"/>
    <lineage>
        <taxon>Bacteria</taxon>
        <taxon>Pseudomonadati</taxon>
        <taxon>Pseudomonadota</taxon>
        <taxon>Gammaproteobacteria</taxon>
        <taxon>Enterobacterales</taxon>
        <taxon>Erwiniaceae</taxon>
        <taxon>Pantoea</taxon>
    </lineage>
</organism>
<dbReference type="RefSeq" id="WP_014605079.1">
    <property type="nucleotide sequence ID" value="NZ_AP019753.1"/>
</dbReference>
<dbReference type="EMBL" id="LC214857">
    <property type="protein sequence ID" value="BBA18124.1"/>
    <property type="molecule type" value="Genomic_DNA"/>
</dbReference>
<name>A0A224AME7_PANAN</name>
<proteinExistence type="predicted"/>
<sequence length="335" mass="39300">MLNFKSDFSEFITGFYLKQFTHLNTQEREHVLETLGVTPSAINEFITSEDIYITLPHASMNVFFPRAGVSRYVYDLQNSNKNAFHLRFFLTHTNFSDLNWRPYAWWFNNGGKIDKLTFFTRNKKKKHNIVYSLKPNEMHSASVDRRLRHDFDTSMKFKRISLSFIYMTAVQEVNSGFAHKGRTLYLPLDAFVAFIIHQAKNDVISFNFLEAFLSQAQCRRLNGEELSFTSEWRDAFIFDNFTNIALLNFFQPAAFVGGEKMDNYWHQVIEKWKMALPNQSEVEFALPTNLVMPAVQEYIYPYKPSSDIAEQLIKNNIPYSLTMAIQEHDLFSKKE</sequence>
<protein>
    <submittedName>
        <fullName evidence="1">Uncharacterized protein</fullName>
    </submittedName>
</protein>
<dbReference type="Proteomes" id="UP000663901">
    <property type="component" value="Chromosome"/>
</dbReference>
<dbReference type="AlphaFoldDB" id="A0A224AME7"/>
<reference evidence="2" key="2">
    <citation type="submission" date="2020-07" db="EMBL/GenBank/DDBJ databases">
        <title>Genome Sequences for Panteoa spp. that cause Center Rot in Onions.</title>
        <authorList>
            <person name="Asselin J.A."/>
            <person name="Helmann T."/>
            <person name="Beer S."/>
            <person name="Stodghill P."/>
        </authorList>
    </citation>
    <scope>NUCLEOTIDE SEQUENCE</scope>
    <source>
        <strain evidence="2">OC5a</strain>
    </source>
</reference>
<dbReference type="EMBL" id="CP059084">
    <property type="protein sequence ID" value="QTC46996.1"/>
    <property type="molecule type" value="Genomic_DNA"/>
</dbReference>
<gene>
    <name evidence="1" type="primary">pavK</name>
    <name evidence="2" type="ORF">H0Z12_05265</name>
</gene>
<dbReference type="GeneID" id="57266868"/>
<evidence type="ECO:0000313" key="1">
    <source>
        <dbReference type="EMBL" id="BBA18124.1"/>
    </source>
</evidence>